<keyword evidence="3" id="KW-1185">Reference proteome</keyword>
<keyword evidence="2" id="KW-0687">Ribonucleoprotein</keyword>
<dbReference type="CDD" id="cd04301">
    <property type="entry name" value="NAT_SF"/>
    <property type="match status" value="1"/>
</dbReference>
<dbReference type="RefSeq" id="WP_091051618.1">
    <property type="nucleotide sequence ID" value="NZ_JBHLYH010000034.1"/>
</dbReference>
<dbReference type="PROSITE" id="PS51186">
    <property type="entry name" value="GNAT"/>
    <property type="match status" value="1"/>
</dbReference>
<organism evidence="2 3">
    <name type="scientific">Micromonospora marina</name>
    <dbReference type="NCBI Taxonomy" id="307120"/>
    <lineage>
        <taxon>Bacteria</taxon>
        <taxon>Bacillati</taxon>
        <taxon>Actinomycetota</taxon>
        <taxon>Actinomycetes</taxon>
        <taxon>Micromonosporales</taxon>
        <taxon>Micromonosporaceae</taxon>
        <taxon>Micromonospora</taxon>
    </lineage>
</organism>
<dbReference type="Proteomes" id="UP000198551">
    <property type="component" value="Unassembled WGS sequence"/>
</dbReference>
<evidence type="ECO:0000313" key="2">
    <source>
        <dbReference type="EMBL" id="SCF46246.1"/>
    </source>
</evidence>
<name>A0A1C5AM94_9ACTN</name>
<proteinExistence type="predicted"/>
<evidence type="ECO:0000313" key="3">
    <source>
        <dbReference type="Proteomes" id="UP000198551"/>
    </source>
</evidence>
<reference evidence="3" key="1">
    <citation type="submission" date="2016-06" db="EMBL/GenBank/DDBJ databases">
        <authorList>
            <person name="Varghese N."/>
        </authorList>
    </citation>
    <scope>NUCLEOTIDE SEQUENCE [LARGE SCALE GENOMIC DNA]</scope>
    <source>
        <strain evidence="3">DSM 45555</strain>
    </source>
</reference>
<dbReference type="EMBL" id="FMCV01000043">
    <property type="protein sequence ID" value="SCF46246.1"/>
    <property type="molecule type" value="Genomic_DNA"/>
</dbReference>
<gene>
    <name evidence="2" type="ORF">GA0070215_14310</name>
</gene>
<dbReference type="AlphaFoldDB" id="A0A1C5AM94"/>
<dbReference type="Gene3D" id="3.40.630.30">
    <property type="match status" value="1"/>
</dbReference>
<feature type="domain" description="N-acetyltransferase" evidence="1">
    <location>
        <begin position="2"/>
        <end position="167"/>
    </location>
</feature>
<dbReference type="SUPFAM" id="SSF55729">
    <property type="entry name" value="Acyl-CoA N-acyltransferases (Nat)"/>
    <property type="match status" value="1"/>
</dbReference>
<dbReference type="GO" id="GO:0016747">
    <property type="term" value="F:acyltransferase activity, transferring groups other than amino-acyl groups"/>
    <property type="evidence" value="ECO:0007669"/>
    <property type="project" value="InterPro"/>
</dbReference>
<evidence type="ECO:0000259" key="1">
    <source>
        <dbReference type="PROSITE" id="PS51186"/>
    </source>
</evidence>
<dbReference type="GO" id="GO:0005840">
    <property type="term" value="C:ribosome"/>
    <property type="evidence" value="ECO:0007669"/>
    <property type="project" value="UniProtKB-KW"/>
</dbReference>
<dbReference type="Pfam" id="PF00583">
    <property type="entry name" value="Acetyltransf_1"/>
    <property type="match status" value="1"/>
</dbReference>
<accession>A0A1C5AM94</accession>
<keyword evidence="2" id="KW-0689">Ribosomal protein</keyword>
<dbReference type="InterPro" id="IPR016181">
    <property type="entry name" value="Acyl_CoA_acyltransferase"/>
</dbReference>
<sequence length="175" mass="18952">MGEVRRAVPSDADELVRLRGLMLAGMSGVPTPPGRWQDVARDNLRAWLAEPDPWLAAFVVDAPGGASLAACAVGTVERRRLGGPDDPSGLVGYVFNVSTDPAYRRRGHSRACLTALLAWFRHRGVRRVDLRASAAGRPLYRALGFRETADPAMRLTFPAEESFIPLGETGNDLSV</sequence>
<protein>
    <submittedName>
        <fullName evidence="2">Ribosomal protein S18 acetylase RimI</fullName>
    </submittedName>
</protein>
<dbReference type="InterPro" id="IPR000182">
    <property type="entry name" value="GNAT_dom"/>
</dbReference>